<dbReference type="GO" id="GO:0060271">
    <property type="term" value="P:cilium assembly"/>
    <property type="evidence" value="ECO:0007669"/>
    <property type="project" value="TreeGrafter"/>
</dbReference>
<dbReference type="InterPro" id="IPR002048">
    <property type="entry name" value="EF_hand_dom"/>
</dbReference>
<dbReference type="PANTHER" id="PTHR24274">
    <property type="entry name" value="CILIA- AND FLAGELLA-ASSOCIATED PROTEIN 161"/>
    <property type="match status" value="1"/>
</dbReference>
<dbReference type="AlphaFoldDB" id="A0AAV2Z3A2"/>
<dbReference type="EMBL" id="DAKRPA010000059">
    <property type="protein sequence ID" value="DBA00751.1"/>
    <property type="molecule type" value="Genomic_DNA"/>
</dbReference>
<name>A0AAV2Z3A2_9STRA</name>
<feature type="domain" description="EF-hand" evidence="1">
    <location>
        <begin position="351"/>
        <end position="405"/>
    </location>
</feature>
<comment type="caution">
    <text evidence="2">The sequence shown here is derived from an EMBL/GenBank/DDBJ whole genome shotgun (WGS) entry which is preliminary data.</text>
</comment>
<dbReference type="Proteomes" id="UP001146120">
    <property type="component" value="Unassembled WGS sequence"/>
</dbReference>
<proteinExistence type="predicted"/>
<organism evidence="2 3">
    <name type="scientific">Lagenidium giganteum</name>
    <dbReference type="NCBI Taxonomy" id="4803"/>
    <lineage>
        <taxon>Eukaryota</taxon>
        <taxon>Sar</taxon>
        <taxon>Stramenopiles</taxon>
        <taxon>Oomycota</taxon>
        <taxon>Peronosporomycetes</taxon>
        <taxon>Pythiales</taxon>
        <taxon>Pythiaceae</taxon>
    </lineage>
</organism>
<reference evidence="2" key="2">
    <citation type="journal article" date="2023" name="Microbiol Resour">
        <title>Decontamination and Annotation of the Draft Genome Sequence of the Oomycete Lagenidium giganteum ARSEF 373.</title>
        <authorList>
            <person name="Morgan W.R."/>
            <person name="Tartar A."/>
        </authorList>
    </citation>
    <scope>NUCLEOTIDE SEQUENCE</scope>
    <source>
        <strain evidence="2">ARSEF 373</strain>
    </source>
</reference>
<evidence type="ECO:0000313" key="2">
    <source>
        <dbReference type="EMBL" id="DBA00751.1"/>
    </source>
</evidence>
<sequence>MQFTPQQLVGAGRYAPCTRIGNWNEDLMLEEARMKEFQLRKKQGSLLATHKLKQDFLHQPAPRSYDAQQRIRFNQAVGIYHSESDGVLSCNVFEETPSIGSGEFLVTVCTPCKGGAAAARNVFRIVSPTAWKEQQGTDQGFACGKPSDVLRYGDPFFLMCDPALLVDDQSVLLKPALFVKSGLKTDRSMSPITYNQRVWLSAEPDSSALWTCVRADLAGTAKMLAAGDEVVAGDAIAIVHKMTGQPLCAEKKSKQPTDFGVEIEVCGFGMKKAGKCHNLIAEEEGTRTADTEGRASLSANTWTFLLAQSPAEAQDARHLPDAASPASIIRVMQQCLTTESIYAFRKFVTQLKRADAKGTGYISAEELRWLVMQQQMPLREEHLDVLLAALDKKHTGHVSLRDLLARLRAPTPPARMAQMEAAFDRLVGSKTDGKLTVAALAKDYDTPIDSRVRAKQLTEAQALDEYRELWFGTQAADITRRDFVEVYSDISAVLGSDAHFQQLLAESWR</sequence>
<keyword evidence="3" id="KW-1185">Reference proteome</keyword>
<evidence type="ECO:0000259" key="1">
    <source>
        <dbReference type="Pfam" id="PF13499"/>
    </source>
</evidence>
<accession>A0AAV2Z3A2</accession>
<dbReference type="GO" id="GO:0005509">
    <property type="term" value="F:calcium ion binding"/>
    <property type="evidence" value="ECO:0007669"/>
    <property type="project" value="InterPro"/>
</dbReference>
<dbReference type="GO" id="GO:0031514">
    <property type="term" value="C:motile cilium"/>
    <property type="evidence" value="ECO:0007669"/>
    <property type="project" value="TreeGrafter"/>
</dbReference>
<gene>
    <name evidence="2" type="ORF">N0F65_001222</name>
</gene>
<dbReference type="InterPro" id="IPR055325">
    <property type="entry name" value="CF161"/>
</dbReference>
<protein>
    <recommendedName>
        <fullName evidence="1">EF-hand domain-containing protein</fullName>
    </recommendedName>
</protein>
<dbReference type="PANTHER" id="PTHR24274:SF1">
    <property type="entry name" value="CILIA- AND FLAGELLA-ASSOCIATED PROTEIN 161"/>
    <property type="match status" value="1"/>
</dbReference>
<dbReference type="InterPro" id="IPR011992">
    <property type="entry name" value="EF-hand-dom_pair"/>
</dbReference>
<dbReference type="Pfam" id="PF13499">
    <property type="entry name" value="EF-hand_7"/>
    <property type="match status" value="1"/>
</dbReference>
<reference evidence="2" key="1">
    <citation type="submission" date="2022-11" db="EMBL/GenBank/DDBJ databases">
        <authorList>
            <person name="Morgan W.R."/>
            <person name="Tartar A."/>
        </authorList>
    </citation>
    <scope>NUCLEOTIDE SEQUENCE</scope>
    <source>
        <strain evidence="2">ARSEF 373</strain>
    </source>
</reference>
<dbReference type="Gene3D" id="1.10.238.10">
    <property type="entry name" value="EF-hand"/>
    <property type="match status" value="2"/>
</dbReference>
<dbReference type="SUPFAM" id="SSF47473">
    <property type="entry name" value="EF-hand"/>
    <property type="match status" value="1"/>
</dbReference>
<evidence type="ECO:0000313" key="3">
    <source>
        <dbReference type="Proteomes" id="UP001146120"/>
    </source>
</evidence>